<proteinExistence type="predicted"/>
<evidence type="ECO:0000256" key="1">
    <source>
        <dbReference type="SAM" id="Phobius"/>
    </source>
</evidence>
<gene>
    <name evidence="2" type="ORF">RSO01_72050</name>
</gene>
<evidence type="ECO:0000313" key="3">
    <source>
        <dbReference type="Proteomes" id="UP000321058"/>
    </source>
</evidence>
<name>A0A512NM91_9HYPH</name>
<evidence type="ECO:0000313" key="2">
    <source>
        <dbReference type="EMBL" id="GEP60039.1"/>
    </source>
</evidence>
<dbReference type="Proteomes" id="UP000321058">
    <property type="component" value="Unassembled WGS sequence"/>
</dbReference>
<comment type="caution">
    <text evidence="2">The sequence shown here is derived from an EMBL/GenBank/DDBJ whole genome shotgun (WGS) entry which is preliminary data.</text>
</comment>
<keyword evidence="3" id="KW-1185">Reference proteome</keyword>
<reference evidence="2 3" key="1">
    <citation type="submission" date="2019-07" db="EMBL/GenBank/DDBJ databases">
        <title>Whole genome shotgun sequence of Reyranella soli NBRC 108950.</title>
        <authorList>
            <person name="Hosoyama A."/>
            <person name="Uohara A."/>
            <person name="Ohji S."/>
            <person name="Ichikawa N."/>
        </authorList>
    </citation>
    <scope>NUCLEOTIDE SEQUENCE [LARGE SCALE GENOMIC DNA]</scope>
    <source>
        <strain evidence="2 3">NBRC 108950</strain>
    </source>
</reference>
<keyword evidence="1" id="KW-0812">Transmembrane</keyword>
<feature type="transmembrane region" description="Helical" evidence="1">
    <location>
        <begin position="37"/>
        <end position="54"/>
    </location>
</feature>
<dbReference type="EMBL" id="BKAJ01000148">
    <property type="protein sequence ID" value="GEP60039.1"/>
    <property type="molecule type" value="Genomic_DNA"/>
</dbReference>
<keyword evidence="1" id="KW-1133">Transmembrane helix</keyword>
<dbReference type="AlphaFoldDB" id="A0A512NM91"/>
<protein>
    <submittedName>
        <fullName evidence="2">Uncharacterized protein</fullName>
    </submittedName>
</protein>
<keyword evidence="1" id="KW-0472">Membrane</keyword>
<accession>A0A512NM91</accession>
<sequence>MFSLIKDLGVRVALKQEAVPFLLAFVIAELFFKFKSFALECLAFLAVWFVFSFVQSKLLPHGNRQRSAP</sequence>
<organism evidence="2 3">
    <name type="scientific">Reyranella soli</name>
    <dbReference type="NCBI Taxonomy" id="1230389"/>
    <lineage>
        <taxon>Bacteria</taxon>
        <taxon>Pseudomonadati</taxon>
        <taxon>Pseudomonadota</taxon>
        <taxon>Alphaproteobacteria</taxon>
        <taxon>Hyphomicrobiales</taxon>
        <taxon>Reyranellaceae</taxon>
        <taxon>Reyranella</taxon>
    </lineage>
</organism>
<dbReference type="RefSeq" id="WP_147155410.1">
    <property type="nucleotide sequence ID" value="NZ_BKAJ01000148.1"/>
</dbReference>
<dbReference type="OrthoDB" id="1496142at2"/>